<dbReference type="PRINTS" id="PR00974">
    <property type="entry name" value="RIBOSOMALS18"/>
</dbReference>
<comment type="similarity">
    <text evidence="1 4 5">Belongs to the bacterial ribosomal protein bS18 family.</text>
</comment>
<dbReference type="PANTHER" id="PTHR13479:SF40">
    <property type="entry name" value="SMALL RIBOSOMAL SUBUNIT PROTEIN BS18M"/>
    <property type="match status" value="1"/>
</dbReference>
<dbReference type="InterPro" id="IPR036870">
    <property type="entry name" value="Ribosomal_bS18_sf"/>
</dbReference>
<gene>
    <name evidence="4" type="primary">rpsR</name>
    <name evidence="6" type="ORF">IAB70_01430</name>
</gene>
<name>A0A9D1M0C2_9FIRM</name>
<proteinExistence type="inferred from homology"/>
<organism evidence="6 7">
    <name type="scientific">Candidatus Merdicola faecigallinarum</name>
    <dbReference type="NCBI Taxonomy" id="2840862"/>
    <lineage>
        <taxon>Bacteria</taxon>
        <taxon>Bacillati</taxon>
        <taxon>Bacillota</taxon>
        <taxon>Clostridia</taxon>
        <taxon>Candidatus Merdicola</taxon>
    </lineage>
</organism>
<dbReference type="GO" id="GO:0003735">
    <property type="term" value="F:structural constituent of ribosome"/>
    <property type="evidence" value="ECO:0007669"/>
    <property type="project" value="InterPro"/>
</dbReference>
<dbReference type="InterPro" id="IPR001648">
    <property type="entry name" value="Ribosomal_bS18"/>
</dbReference>
<dbReference type="GO" id="GO:0070181">
    <property type="term" value="F:small ribosomal subunit rRNA binding"/>
    <property type="evidence" value="ECO:0007669"/>
    <property type="project" value="TreeGrafter"/>
</dbReference>
<dbReference type="HAMAP" id="MF_00270">
    <property type="entry name" value="Ribosomal_bS18"/>
    <property type="match status" value="1"/>
</dbReference>
<evidence type="ECO:0000256" key="2">
    <source>
        <dbReference type="ARBA" id="ARBA00022980"/>
    </source>
</evidence>
<dbReference type="PANTHER" id="PTHR13479">
    <property type="entry name" value="30S RIBOSOMAL PROTEIN S18"/>
    <property type="match status" value="1"/>
</dbReference>
<evidence type="ECO:0000313" key="6">
    <source>
        <dbReference type="EMBL" id="HIU51279.1"/>
    </source>
</evidence>
<keyword evidence="2 4" id="KW-0689">Ribosomal protein</keyword>
<accession>A0A9D1M0C2</accession>
<evidence type="ECO:0000256" key="5">
    <source>
        <dbReference type="RuleBase" id="RU003910"/>
    </source>
</evidence>
<dbReference type="GO" id="GO:0022627">
    <property type="term" value="C:cytosolic small ribosomal subunit"/>
    <property type="evidence" value="ECO:0007669"/>
    <property type="project" value="TreeGrafter"/>
</dbReference>
<protein>
    <recommendedName>
        <fullName evidence="4">Small ribosomal subunit protein bS18</fullName>
    </recommendedName>
</protein>
<keyword evidence="4" id="KW-0694">RNA-binding</keyword>
<comment type="subunit">
    <text evidence="4">Part of the 30S ribosomal subunit. Forms a tight heterodimer with protein bS6.</text>
</comment>
<dbReference type="AlphaFoldDB" id="A0A9D1M0C2"/>
<dbReference type="SUPFAM" id="SSF46911">
    <property type="entry name" value="Ribosomal protein S18"/>
    <property type="match status" value="1"/>
</dbReference>
<dbReference type="GO" id="GO:0006412">
    <property type="term" value="P:translation"/>
    <property type="evidence" value="ECO:0007669"/>
    <property type="project" value="UniProtKB-UniRule"/>
</dbReference>
<keyword evidence="4" id="KW-0699">rRNA-binding</keyword>
<evidence type="ECO:0000313" key="7">
    <source>
        <dbReference type="Proteomes" id="UP000824093"/>
    </source>
</evidence>
<dbReference type="Pfam" id="PF01084">
    <property type="entry name" value="Ribosomal_S18"/>
    <property type="match status" value="1"/>
</dbReference>
<sequence length="68" mass="7784">MRKKVCALCADKDFVLDYKDADQLKKFINDKGKILPRRATGACAKHQRDITLAVKRARHIAILPYTQN</sequence>
<comment type="caution">
    <text evidence="6">The sequence shown here is derived from an EMBL/GenBank/DDBJ whole genome shotgun (WGS) entry which is preliminary data.</text>
</comment>
<dbReference type="EMBL" id="DVNH01000014">
    <property type="protein sequence ID" value="HIU51279.1"/>
    <property type="molecule type" value="Genomic_DNA"/>
</dbReference>
<evidence type="ECO:0000256" key="4">
    <source>
        <dbReference type="HAMAP-Rule" id="MF_00270"/>
    </source>
</evidence>
<keyword evidence="3 4" id="KW-0687">Ribonucleoprotein</keyword>
<evidence type="ECO:0000256" key="3">
    <source>
        <dbReference type="ARBA" id="ARBA00023274"/>
    </source>
</evidence>
<dbReference type="NCBIfam" id="TIGR00165">
    <property type="entry name" value="S18"/>
    <property type="match status" value="1"/>
</dbReference>
<dbReference type="Proteomes" id="UP000824093">
    <property type="component" value="Unassembled WGS sequence"/>
</dbReference>
<reference evidence="6" key="1">
    <citation type="submission" date="2020-10" db="EMBL/GenBank/DDBJ databases">
        <authorList>
            <person name="Gilroy R."/>
        </authorList>
    </citation>
    <scope>NUCLEOTIDE SEQUENCE</scope>
    <source>
        <strain evidence="6">CHK195-15760</strain>
    </source>
</reference>
<evidence type="ECO:0000256" key="1">
    <source>
        <dbReference type="ARBA" id="ARBA00005589"/>
    </source>
</evidence>
<comment type="function">
    <text evidence="4">Binds as a heterodimer with protein bS6 to the central domain of the 16S rRNA, where it helps stabilize the platform of the 30S subunit.</text>
</comment>
<reference evidence="6" key="2">
    <citation type="journal article" date="2021" name="PeerJ">
        <title>Extensive microbial diversity within the chicken gut microbiome revealed by metagenomics and culture.</title>
        <authorList>
            <person name="Gilroy R."/>
            <person name="Ravi A."/>
            <person name="Getino M."/>
            <person name="Pursley I."/>
            <person name="Horton D.L."/>
            <person name="Alikhan N.F."/>
            <person name="Baker D."/>
            <person name="Gharbi K."/>
            <person name="Hall N."/>
            <person name="Watson M."/>
            <person name="Adriaenssens E.M."/>
            <person name="Foster-Nyarko E."/>
            <person name="Jarju S."/>
            <person name="Secka A."/>
            <person name="Antonio M."/>
            <person name="Oren A."/>
            <person name="Chaudhuri R.R."/>
            <person name="La Ragione R."/>
            <person name="Hildebrand F."/>
            <person name="Pallen M.J."/>
        </authorList>
    </citation>
    <scope>NUCLEOTIDE SEQUENCE</scope>
    <source>
        <strain evidence="6">CHK195-15760</strain>
    </source>
</reference>
<dbReference type="Gene3D" id="4.10.640.10">
    <property type="entry name" value="Ribosomal protein S18"/>
    <property type="match status" value="1"/>
</dbReference>